<dbReference type="EMBL" id="CP036433">
    <property type="protein sequence ID" value="QDU98149.1"/>
    <property type="molecule type" value="Genomic_DNA"/>
</dbReference>
<organism evidence="3 4">
    <name type="scientific">Lignipirellula cremea</name>
    <dbReference type="NCBI Taxonomy" id="2528010"/>
    <lineage>
        <taxon>Bacteria</taxon>
        <taxon>Pseudomonadati</taxon>
        <taxon>Planctomycetota</taxon>
        <taxon>Planctomycetia</taxon>
        <taxon>Pirellulales</taxon>
        <taxon>Pirellulaceae</taxon>
        <taxon>Lignipirellula</taxon>
    </lineage>
</organism>
<evidence type="ECO:0000313" key="3">
    <source>
        <dbReference type="EMBL" id="QDU98149.1"/>
    </source>
</evidence>
<protein>
    <recommendedName>
        <fullName evidence="2">3-keto-alpha-glucoside-1,2-lyase/3-keto-2-hydroxy-glucal hydratase domain-containing protein</fullName>
    </recommendedName>
</protein>
<dbReference type="AlphaFoldDB" id="A0A518E230"/>
<dbReference type="KEGG" id="lcre:Pla8534_60100"/>
<evidence type="ECO:0000259" key="2">
    <source>
        <dbReference type="Pfam" id="PF06439"/>
    </source>
</evidence>
<keyword evidence="1" id="KW-0732">Signal</keyword>
<dbReference type="Proteomes" id="UP000317648">
    <property type="component" value="Chromosome"/>
</dbReference>
<reference evidence="3 4" key="1">
    <citation type="submission" date="2019-02" db="EMBL/GenBank/DDBJ databases">
        <title>Deep-cultivation of Planctomycetes and their phenomic and genomic characterization uncovers novel biology.</title>
        <authorList>
            <person name="Wiegand S."/>
            <person name="Jogler M."/>
            <person name="Boedeker C."/>
            <person name="Pinto D."/>
            <person name="Vollmers J."/>
            <person name="Rivas-Marin E."/>
            <person name="Kohn T."/>
            <person name="Peeters S.H."/>
            <person name="Heuer A."/>
            <person name="Rast P."/>
            <person name="Oberbeckmann S."/>
            <person name="Bunk B."/>
            <person name="Jeske O."/>
            <person name="Meyerdierks A."/>
            <person name="Storesund J.E."/>
            <person name="Kallscheuer N."/>
            <person name="Luecker S."/>
            <person name="Lage O.M."/>
            <person name="Pohl T."/>
            <person name="Merkel B.J."/>
            <person name="Hornburger P."/>
            <person name="Mueller R.-W."/>
            <person name="Bruemmer F."/>
            <person name="Labrenz M."/>
            <person name="Spormann A.M."/>
            <person name="Op den Camp H."/>
            <person name="Overmann J."/>
            <person name="Amann R."/>
            <person name="Jetten M.S.M."/>
            <person name="Mascher T."/>
            <person name="Medema M.H."/>
            <person name="Devos D.P."/>
            <person name="Kaster A.-K."/>
            <person name="Ovreas L."/>
            <person name="Rohde M."/>
            <person name="Galperin M.Y."/>
            <person name="Jogler C."/>
        </authorList>
    </citation>
    <scope>NUCLEOTIDE SEQUENCE [LARGE SCALE GENOMIC DNA]</scope>
    <source>
        <strain evidence="3 4">Pla85_3_4</strain>
    </source>
</reference>
<dbReference type="Pfam" id="PF06439">
    <property type="entry name" value="3keto-disac_hyd"/>
    <property type="match status" value="2"/>
</dbReference>
<name>A0A518E230_9BACT</name>
<accession>A0A518E230</accession>
<dbReference type="RefSeq" id="WP_197442685.1">
    <property type="nucleotide sequence ID" value="NZ_CP036433.1"/>
</dbReference>
<evidence type="ECO:0000313" key="4">
    <source>
        <dbReference type="Proteomes" id="UP000317648"/>
    </source>
</evidence>
<evidence type="ECO:0000256" key="1">
    <source>
        <dbReference type="SAM" id="SignalP"/>
    </source>
</evidence>
<proteinExistence type="predicted"/>
<keyword evidence="4" id="KW-1185">Reference proteome</keyword>
<feature type="domain" description="3-keto-alpha-glucoside-1,2-lyase/3-keto-2-hydroxy-glucal hydratase" evidence="2">
    <location>
        <begin position="22"/>
        <end position="210"/>
    </location>
</feature>
<feature type="chain" id="PRO_5022237084" description="3-keto-alpha-glucoside-1,2-lyase/3-keto-2-hydroxy-glucal hydratase domain-containing protein" evidence="1">
    <location>
        <begin position="20"/>
        <end position="437"/>
    </location>
</feature>
<dbReference type="GO" id="GO:0016787">
    <property type="term" value="F:hydrolase activity"/>
    <property type="evidence" value="ECO:0007669"/>
    <property type="project" value="InterPro"/>
</dbReference>
<gene>
    <name evidence="3" type="ORF">Pla8534_60100</name>
</gene>
<feature type="domain" description="3-keto-alpha-glucoside-1,2-lyase/3-keto-2-hydroxy-glucal hydratase" evidence="2">
    <location>
        <begin position="229"/>
        <end position="434"/>
    </location>
</feature>
<dbReference type="InterPro" id="IPR010496">
    <property type="entry name" value="AL/BT2_dom"/>
</dbReference>
<dbReference type="Gene3D" id="2.60.120.560">
    <property type="entry name" value="Exo-inulinase, domain 1"/>
    <property type="match status" value="2"/>
</dbReference>
<sequence length="437" mass="48815" precursor="true">MLRTLACWLLLFLPGAAIAEDGFVSLFNGRDLTGWQNVNCAPGTWSVRDEMIVCTGKPTGVLRTDKQYENFVLEMEWKHLHKGGNAGLFVWSDPLTSVGVPFTRSIEVQILDGPNGDWYTTHGDVFAIHGAVMTPDRPHPKGIMRCLPSEERSKPAGEWNHYRVECNNGVVQLAVNGKVVSGGSACSPRKGYICLESEGSEVHFRNIKIKELPSTGAKFEETAPLAEGFRPMYTGVDFTGWLLPEGSKGHWTSKDWVIDYDGQSEAEGEEKHLWTEKEYRDFEMIGDWRWSGKPVKTPRAVILPNGDYVLDADGKQKTVEVMDAGDSGVYLRGNNRSQVNLWCWPIGSGEVYGYRNNPAMPAEVRAALTPKMVADKPLGQWNRFRILLRGDRLTVDINGQRVIENAQLPGVPESGRIALQHHGDKVQFANLYIKELE</sequence>
<feature type="signal peptide" evidence="1">
    <location>
        <begin position="1"/>
        <end position="19"/>
    </location>
</feature>